<evidence type="ECO:0000256" key="1">
    <source>
        <dbReference type="ARBA" id="ARBA00007532"/>
    </source>
</evidence>
<protein>
    <submittedName>
        <fullName evidence="9">Dihydrolipoamide dehydrogenase</fullName>
    </submittedName>
</protein>
<dbReference type="PRINTS" id="PR00368">
    <property type="entry name" value="FADPNR"/>
</dbReference>
<dbReference type="InterPro" id="IPR036188">
    <property type="entry name" value="FAD/NAD-bd_sf"/>
</dbReference>
<evidence type="ECO:0000259" key="8">
    <source>
        <dbReference type="Pfam" id="PF07992"/>
    </source>
</evidence>
<keyword evidence="3 5" id="KW-0274">FAD</keyword>
<dbReference type="SUPFAM" id="SSF55424">
    <property type="entry name" value="FAD/NAD-linked reductases, dimerisation (C-terminal) domain"/>
    <property type="match status" value="1"/>
</dbReference>
<dbReference type="HOGENOM" id="CLU_016755_0_3_6"/>
<evidence type="ECO:0000313" key="9">
    <source>
        <dbReference type="EMBL" id="ACL71246.1"/>
    </source>
</evidence>
<gene>
    <name evidence="9" type="ordered locus">Tgr7_0145</name>
</gene>
<evidence type="ECO:0000313" key="10">
    <source>
        <dbReference type="Proteomes" id="UP000002383"/>
    </source>
</evidence>
<feature type="domain" description="Pyridine nucleotide-disulphide oxidoreductase dimerisation" evidence="7">
    <location>
        <begin position="342"/>
        <end position="444"/>
    </location>
</feature>
<dbReference type="GO" id="GO:0050660">
    <property type="term" value="F:flavin adenine dinucleotide binding"/>
    <property type="evidence" value="ECO:0007669"/>
    <property type="project" value="TreeGrafter"/>
</dbReference>
<evidence type="ECO:0000256" key="5">
    <source>
        <dbReference type="PIRSR" id="PIRSR000350-3"/>
    </source>
</evidence>
<dbReference type="EMBL" id="CP001339">
    <property type="protein sequence ID" value="ACL71246.1"/>
    <property type="molecule type" value="Genomic_DNA"/>
</dbReference>
<dbReference type="PANTHER" id="PTHR43014:SF4">
    <property type="entry name" value="PYRIDINE NUCLEOTIDE-DISULFIDE OXIDOREDUCTASE RCLA-RELATED"/>
    <property type="match status" value="1"/>
</dbReference>
<evidence type="ECO:0000256" key="3">
    <source>
        <dbReference type="ARBA" id="ARBA00022827"/>
    </source>
</evidence>
<evidence type="ECO:0000256" key="4">
    <source>
        <dbReference type="PIRSR" id="PIRSR000350-2"/>
    </source>
</evidence>
<dbReference type="NCBIfam" id="NF004939">
    <property type="entry name" value="PRK06292.1-1"/>
    <property type="match status" value="1"/>
</dbReference>
<dbReference type="SUPFAM" id="SSF51905">
    <property type="entry name" value="FAD/NAD(P)-binding domain"/>
    <property type="match status" value="2"/>
</dbReference>
<feature type="binding site" evidence="5">
    <location>
        <position position="261"/>
    </location>
    <ligand>
        <name>NAD(+)</name>
        <dbReference type="ChEBI" id="CHEBI:57540"/>
    </ligand>
</feature>
<comment type="similarity">
    <text evidence="1">Belongs to the class-I pyridine nucleotide-disulfide oxidoreductase family.</text>
</comment>
<feature type="disulfide bond" description="Redox-active" evidence="6">
    <location>
        <begin position="42"/>
        <end position="47"/>
    </location>
</feature>
<comment type="cofactor">
    <cofactor evidence="5">
        <name>FAD</name>
        <dbReference type="ChEBI" id="CHEBI:57692"/>
    </cofactor>
    <text evidence="5">Binds 1 FAD per subunit.</text>
</comment>
<dbReference type="Gene3D" id="3.30.390.30">
    <property type="match status" value="1"/>
</dbReference>
<dbReference type="OrthoDB" id="9800167at2"/>
<dbReference type="PRINTS" id="PR00411">
    <property type="entry name" value="PNDRDTASEI"/>
</dbReference>
<feature type="active site" description="Proton acceptor" evidence="4">
    <location>
        <position position="434"/>
    </location>
</feature>
<dbReference type="InterPro" id="IPR016156">
    <property type="entry name" value="FAD/NAD-linked_Rdtase_dimer_sf"/>
</dbReference>
<name>B8GTI6_THISH</name>
<feature type="binding site" evidence="5">
    <location>
        <begin position="177"/>
        <end position="184"/>
    </location>
    <ligand>
        <name>NAD(+)</name>
        <dbReference type="ChEBI" id="CHEBI:57540"/>
    </ligand>
</feature>
<evidence type="ECO:0000256" key="6">
    <source>
        <dbReference type="PIRSR" id="PIRSR000350-4"/>
    </source>
</evidence>
<dbReference type="RefSeq" id="WP_012636735.1">
    <property type="nucleotide sequence ID" value="NC_011901.1"/>
</dbReference>
<dbReference type="AlphaFoldDB" id="B8GTI6"/>
<feature type="domain" description="FAD/NAD(P)-binding" evidence="8">
    <location>
        <begin position="6"/>
        <end position="318"/>
    </location>
</feature>
<dbReference type="InterPro" id="IPR023753">
    <property type="entry name" value="FAD/NAD-binding_dom"/>
</dbReference>
<proteinExistence type="inferred from homology"/>
<dbReference type="Gene3D" id="3.50.50.60">
    <property type="entry name" value="FAD/NAD(P)-binding domain"/>
    <property type="match status" value="2"/>
</dbReference>
<keyword evidence="5" id="KW-0520">NAD</keyword>
<keyword evidence="10" id="KW-1185">Reference proteome</keyword>
<evidence type="ECO:0000259" key="7">
    <source>
        <dbReference type="Pfam" id="PF02852"/>
    </source>
</evidence>
<sequence>MPRHVDVAIIGAGTAGLYALSQVRKATDSYVLIDGGELGTTCARVGCMPSKVAIQVGEDFHRRGIFERMGIEGGEALGLNAREALEHIRDLRDVFVDKVLSGSTDDMGEEFIPAHARFVSPTELEVDGERIHAKRIIIATGSTPVIPGDWRAFHDRVITTDELFELEELPGTMAVIGLGTIGLEMGQALSRMGVEVTGIDQLDHIAGLQDPEAQKTALEILGKEMPLWLGEGATISEEDGRLRVTAGDQSVVVDKVLASMGRRPNVQGLGLEHLGVELDKRGLPAFDPHTLQVGDLPVFIAGDVTGDRAILHEAGWEGRVAGFNAVQDTPVGFRRQVPLAINFCDPNIAVVGRAWNDLDPDTTAIGEVKLGPLGRALIMGKNKGIIRVYADKRDGRLLGASLVAVKGEHLAHLLAWSIQQGLTVFDLMRMPFYHPSIEEGLQSALYDLKGKIEQQPAEPVELQHL</sequence>
<dbReference type="PANTHER" id="PTHR43014">
    <property type="entry name" value="MERCURIC REDUCTASE"/>
    <property type="match status" value="1"/>
</dbReference>
<reference evidence="9 10" key="1">
    <citation type="journal article" date="2011" name="Stand. Genomic Sci.">
        <title>Complete genome sequence of 'Thioalkalivibrio sulfidophilus' HL-EbGr7.</title>
        <authorList>
            <person name="Muyzer G."/>
            <person name="Sorokin D.Y."/>
            <person name="Mavromatis K."/>
            <person name="Lapidus A."/>
            <person name="Clum A."/>
            <person name="Ivanova N."/>
            <person name="Pati A."/>
            <person name="d'Haeseleer P."/>
            <person name="Woyke T."/>
            <person name="Kyrpides N.C."/>
        </authorList>
    </citation>
    <scope>NUCLEOTIDE SEQUENCE [LARGE SCALE GENOMIC DNA]</scope>
    <source>
        <strain evidence="9 10">HL-EbGR7</strain>
    </source>
</reference>
<dbReference type="Proteomes" id="UP000002383">
    <property type="component" value="Chromosome"/>
</dbReference>
<dbReference type="eggNOG" id="COG1249">
    <property type="taxonomic scope" value="Bacteria"/>
</dbReference>
<accession>B8GTI6</accession>
<dbReference type="STRING" id="396588.Tgr7_0145"/>
<dbReference type="KEGG" id="tgr:Tgr7_0145"/>
<dbReference type="InterPro" id="IPR004099">
    <property type="entry name" value="Pyr_nucl-diS_OxRdtase_dimer"/>
</dbReference>
<dbReference type="PIRSF" id="PIRSF000350">
    <property type="entry name" value="Mercury_reductase_MerA"/>
    <property type="match status" value="1"/>
</dbReference>
<feature type="binding site" evidence="5">
    <location>
        <position position="303"/>
    </location>
    <ligand>
        <name>FAD</name>
        <dbReference type="ChEBI" id="CHEBI:57692"/>
    </ligand>
</feature>
<evidence type="ECO:0000256" key="2">
    <source>
        <dbReference type="ARBA" id="ARBA00022630"/>
    </source>
</evidence>
<dbReference type="Pfam" id="PF02852">
    <property type="entry name" value="Pyr_redox_dim"/>
    <property type="match status" value="1"/>
</dbReference>
<organism evidence="9 10">
    <name type="scientific">Thioalkalivibrio sulfidiphilus (strain HL-EbGR7)</name>
    <dbReference type="NCBI Taxonomy" id="396588"/>
    <lineage>
        <taxon>Bacteria</taxon>
        <taxon>Pseudomonadati</taxon>
        <taxon>Pseudomonadota</taxon>
        <taxon>Gammaproteobacteria</taxon>
        <taxon>Chromatiales</taxon>
        <taxon>Ectothiorhodospiraceae</taxon>
        <taxon>Thioalkalivibrio</taxon>
    </lineage>
</organism>
<keyword evidence="2" id="KW-0285">Flavoprotein</keyword>
<keyword evidence="5" id="KW-0547">Nucleotide-binding</keyword>
<feature type="binding site" evidence="5">
    <location>
        <position position="51"/>
    </location>
    <ligand>
        <name>FAD</name>
        <dbReference type="ChEBI" id="CHEBI:57692"/>
    </ligand>
</feature>
<dbReference type="GO" id="GO:0003955">
    <property type="term" value="F:NAD(P)H dehydrogenase (quinone) activity"/>
    <property type="evidence" value="ECO:0007669"/>
    <property type="project" value="TreeGrafter"/>
</dbReference>
<feature type="binding site" evidence="5">
    <location>
        <begin position="140"/>
        <end position="142"/>
    </location>
    <ligand>
        <name>FAD</name>
        <dbReference type="ChEBI" id="CHEBI:57692"/>
    </ligand>
</feature>
<dbReference type="Pfam" id="PF07992">
    <property type="entry name" value="Pyr_redox_2"/>
    <property type="match status" value="1"/>
</dbReference>
<dbReference type="InterPro" id="IPR001100">
    <property type="entry name" value="Pyr_nuc-diS_OxRdtase"/>
</dbReference>